<proteinExistence type="predicted"/>
<protein>
    <submittedName>
        <fullName evidence="2">GNAT family N-acetyltransferase</fullName>
    </submittedName>
</protein>
<dbReference type="Proteomes" id="UP000238949">
    <property type="component" value="Unassembled WGS sequence"/>
</dbReference>
<dbReference type="InterPro" id="IPR000182">
    <property type="entry name" value="GNAT_dom"/>
</dbReference>
<keyword evidence="3" id="KW-1185">Reference proteome</keyword>
<evidence type="ECO:0000259" key="1">
    <source>
        <dbReference type="PROSITE" id="PS51186"/>
    </source>
</evidence>
<organism evidence="2 3">
    <name type="scientific">Alteromonas alba</name>
    <dbReference type="NCBI Taxonomy" id="2079529"/>
    <lineage>
        <taxon>Bacteria</taxon>
        <taxon>Pseudomonadati</taxon>
        <taxon>Pseudomonadota</taxon>
        <taxon>Gammaproteobacteria</taxon>
        <taxon>Alteromonadales</taxon>
        <taxon>Alteromonadaceae</taxon>
        <taxon>Alteromonas/Salinimonas group</taxon>
        <taxon>Alteromonas</taxon>
    </lineage>
</organism>
<dbReference type="EMBL" id="PVNP01000204">
    <property type="protein sequence ID" value="PRO71579.1"/>
    <property type="molecule type" value="Genomic_DNA"/>
</dbReference>
<dbReference type="SUPFAM" id="SSF55729">
    <property type="entry name" value="Acyl-CoA N-acyltransferases (Nat)"/>
    <property type="match status" value="1"/>
</dbReference>
<evidence type="ECO:0000313" key="3">
    <source>
        <dbReference type="Proteomes" id="UP000238949"/>
    </source>
</evidence>
<sequence length="207" mass="23045">MPSTSTYREWILAKLKNSTDITYTALTPDHFASVLELGNRVQGEGYLNLDNLTDYYQRGLKDGINAGIVAFYRDQLVGFRLTFAQGQWDIDQWATPAEWDVDPATVCYFKCNTVDPAMQGYGIGSTLLSKAIDAAQRQGSNAGLAHIWLASPGNSAFKYFSKNGGRLIKEHPNKWQYAAMYEGYDCPVCYSLCACVAAEMLLTFSQQ</sequence>
<evidence type="ECO:0000313" key="2">
    <source>
        <dbReference type="EMBL" id="PRO71579.1"/>
    </source>
</evidence>
<comment type="caution">
    <text evidence="2">The sequence shown here is derived from an EMBL/GenBank/DDBJ whole genome shotgun (WGS) entry which is preliminary data.</text>
</comment>
<accession>A0A2S9V558</accession>
<dbReference type="InterPro" id="IPR016181">
    <property type="entry name" value="Acyl_CoA_acyltransferase"/>
</dbReference>
<keyword evidence="2" id="KW-0808">Transferase</keyword>
<dbReference type="OrthoDB" id="6321659at2"/>
<dbReference type="RefSeq" id="WP_105936503.1">
    <property type="nucleotide sequence ID" value="NZ_PVNP01000204.1"/>
</dbReference>
<dbReference type="GO" id="GO:0016747">
    <property type="term" value="F:acyltransferase activity, transferring groups other than amino-acyl groups"/>
    <property type="evidence" value="ECO:0007669"/>
    <property type="project" value="InterPro"/>
</dbReference>
<dbReference type="Pfam" id="PF00583">
    <property type="entry name" value="Acetyltransf_1"/>
    <property type="match status" value="1"/>
</dbReference>
<dbReference type="CDD" id="cd04301">
    <property type="entry name" value="NAT_SF"/>
    <property type="match status" value="1"/>
</dbReference>
<feature type="domain" description="N-acetyltransferase" evidence="1">
    <location>
        <begin position="21"/>
        <end position="187"/>
    </location>
</feature>
<gene>
    <name evidence="2" type="ORF">C6Y40_21570</name>
</gene>
<name>A0A2S9V558_9ALTE</name>
<dbReference type="Gene3D" id="3.40.630.30">
    <property type="match status" value="1"/>
</dbReference>
<reference evidence="3" key="1">
    <citation type="journal article" date="2020" name="Int. J. Syst. Evol. Microbiol.">
        <title>Alteromonas alba sp. nov., a marine bacterium isolated from the seawater of the West Pacific Ocean.</title>
        <authorList>
            <person name="Sun C."/>
            <person name="Wu Y.-H."/>
            <person name="Xamxidin M."/>
            <person name="Cheng H."/>
            <person name="Xu X.-W."/>
        </authorList>
    </citation>
    <scope>NUCLEOTIDE SEQUENCE [LARGE SCALE GENOMIC DNA]</scope>
    <source>
        <strain evidence="3">190</strain>
    </source>
</reference>
<dbReference type="AlphaFoldDB" id="A0A2S9V558"/>
<dbReference type="PROSITE" id="PS51186">
    <property type="entry name" value="GNAT"/>
    <property type="match status" value="1"/>
</dbReference>